<protein>
    <submittedName>
        <fullName evidence="2">Uncharacterized protein</fullName>
    </submittedName>
</protein>
<dbReference type="AlphaFoldDB" id="A0A9N7Y9F7"/>
<name>A0A9N7Y9F7_PLEPL</name>
<organism evidence="2 3">
    <name type="scientific">Pleuronectes platessa</name>
    <name type="common">European plaice</name>
    <dbReference type="NCBI Taxonomy" id="8262"/>
    <lineage>
        <taxon>Eukaryota</taxon>
        <taxon>Metazoa</taxon>
        <taxon>Chordata</taxon>
        <taxon>Craniata</taxon>
        <taxon>Vertebrata</taxon>
        <taxon>Euteleostomi</taxon>
        <taxon>Actinopterygii</taxon>
        <taxon>Neopterygii</taxon>
        <taxon>Teleostei</taxon>
        <taxon>Neoteleostei</taxon>
        <taxon>Acanthomorphata</taxon>
        <taxon>Carangaria</taxon>
        <taxon>Pleuronectiformes</taxon>
        <taxon>Pleuronectoidei</taxon>
        <taxon>Pleuronectidae</taxon>
        <taxon>Pleuronectes</taxon>
    </lineage>
</organism>
<feature type="compositionally biased region" description="Polar residues" evidence="1">
    <location>
        <begin position="1"/>
        <end position="13"/>
    </location>
</feature>
<proteinExistence type="predicted"/>
<sequence length="76" mass="8205">MATGKADSSQEGSPDQAEQGGEANKQERRGTTVPLLLKGKERRPLSLLTPGSFPASLQVLVRAEGEQLILFLEKNE</sequence>
<evidence type="ECO:0000313" key="3">
    <source>
        <dbReference type="Proteomes" id="UP001153269"/>
    </source>
</evidence>
<evidence type="ECO:0000313" key="2">
    <source>
        <dbReference type="EMBL" id="CAB1417586.1"/>
    </source>
</evidence>
<keyword evidence="3" id="KW-1185">Reference proteome</keyword>
<gene>
    <name evidence="2" type="ORF">PLEPLA_LOCUS5405</name>
</gene>
<comment type="caution">
    <text evidence="2">The sequence shown here is derived from an EMBL/GenBank/DDBJ whole genome shotgun (WGS) entry which is preliminary data.</text>
</comment>
<evidence type="ECO:0000256" key="1">
    <source>
        <dbReference type="SAM" id="MobiDB-lite"/>
    </source>
</evidence>
<dbReference type="EMBL" id="CADEAL010000270">
    <property type="protein sequence ID" value="CAB1417586.1"/>
    <property type="molecule type" value="Genomic_DNA"/>
</dbReference>
<accession>A0A9N7Y9F7</accession>
<feature type="region of interest" description="Disordered" evidence="1">
    <location>
        <begin position="1"/>
        <end position="43"/>
    </location>
</feature>
<reference evidence="2" key="1">
    <citation type="submission" date="2020-03" db="EMBL/GenBank/DDBJ databases">
        <authorList>
            <person name="Weist P."/>
        </authorList>
    </citation>
    <scope>NUCLEOTIDE SEQUENCE</scope>
</reference>
<dbReference type="Proteomes" id="UP001153269">
    <property type="component" value="Unassembled WGS sequence"/>
</dbReference>